<feature type="disulfide bond" evidence="7">
    <location>
        <begin position="142"/>
        <end position="151"/>
    </location>
</feature>
<dbReference type="PRINTS" id="PR00176">
    <property type="entry name" value="NANEUSMPORT"/>
</dbReference>
<feature type="binding site" evidence="6">
    <location>
        <position position="276"/>
    </location>
    <ligand>
        <name>Na(+)</name>
        <dbReference type="ChEBI" id="CHEBI:29101"/>
        <label>1</label>
    </ligand>
</feature>
<feature type="binding site" evidence="6">
    <location>
        <position position="37"/>
    </location>
    <ligand>
        <name>Na(+)</name>
        <dbReference type="ChEBI" id="CHEBI:29101"/>
        <label>1</label>
    </ligand>
</feature>
<dbReference type="PANTHER" id="PTHR11616:SF309">
    <property type="entry name" value="TRANSPORTER"/>
    <property type="match status" value="1"/>
</dbReference>
<evidence type="ECO:0000256" key="1">
    <source>
        <dbReference type="ARBA" id="ARBA00004141"/>
    </source>
</evidence>
<evidence type="ECO:0000313" key="10">
    <source>
        <dbReference type="EMBL" id="VDK80585.1"/>
    </source>
</evidence>
<comment type="similarity">
    <text evidence="8">Belongs to the sodium:neurotransmitter symporter (SNF) (TC 2.A.22) family.</text>
</comment>
<feature type="transmembrane region" description="Helical" evidence="9">
    <location>
        <begin position="103"/>
        <end position="130"/>
    </location>
</feature>
<dbReference type="PANTHER" id="PTHR11616">
    <property type="entry name" value="SODIUM/CHLORIDE DEPENDENT TRANSPORTER"/>
    <property type="match status" value="1"/>
</dbReference>
<evidence type="ECO:0000256" key="2">
    <source>
        <dbReference type="ARBA" id="ARBA00022448"/>
    </source>
</evidence>
<keyword evidence="11" id="KW-1185">Reference proteome</keyword>
<dbReference type="AlphaFoldDB" id="A0A3P6TI28"/>
<proteinExistence type="inferred from homology"/>
<dbReference type="OrthoDB" id="6581954at2759"/>
<evidence type="ECO:0000256" key="4">
    <source>
        <dbReference type="ARBA" id="ARBA00022989"/>
    </source>
</evidence>
<reference evidence="10 11" key="1">
    <citation type="submission" date="2018-11" db="EMBL/GenBank/DDBJ databases">
        <authorList>
            <consortium name="Pathogen Informatics"/>
        </authorList>
    </citation>
    <scope>NUCLEOTIDE SEQUENCE [LARGE SCALE GENOMIC DNA]</scope>
</reference>
<feature type="binding site" evidence="6">
    <location>
        <position position="377"/>
    </location>
    <ligand>
        <name>Na(+)</name>
        <dbReference type="ChEBI" id="CHEBI:29101"/>
        <label>1</label>
    </ligand>
</feature>
<keyword evidence="6" id="KW-0915">Sodium</keyword>
<keyword evidence="6" id="KW-0479">Metal-binding</keyword>
<keyword evidence="3 8" id="KW-0812">Transmembrane</keyword>
<sequence>MSQVSSVDVRSRIDAGREAKPREKWRRNLDFLFACIGFSIGFGNVWRFPFLCFKNGGGAFLIPYFISCFLVGIPMFFLEVSVGQLMSRGGPAAWEIIPLFKGVGYAGVFVLFCLNCYYNVILAWIIFYLFASVTSSLPWTTCDNWWNTENCHDFTNGFADTNSSLYMADPVSEYWEHRVLGLSAGIDTVGTVRWELALCLLVTWAVVFLCIFQGIHESSKVCSILSTLVFPVPFISKKAETQNTLLHRTLPYYSDAHSADSNCNVWSDAGTQIFFSYSISVGTLTALGSYNDFHHNSFRDTGIFAFLNTCVSFIAGCIIFTTLGYMSETSGIPIARVAEAGPGLAFVAYPKALSTMPLSPLWSVLFFLILLLLGLDSQAESRIE</sequence>
<dbReference type="GO" id="GO:0005886">
    <property type="term" value="C:plasma membrane"/>
    <property type="evidence" value="ECO:0007669"/>
    <property type="project" value="TreeGrafter"/>
</dbReference>
<name>A0A3P6TI28_DIBLA</name>
<feature type="binding site" evidence="6">
    <location>
        <position position="376"/>
    </location>
    <ligand>
        <name>Na(+)</name>
        <dbReference type="ChEBI" id="CHEBI:29101"/>
        <label>1</label>
    </ligand>
</feature>
<evidence type="ECO:0000313" key="11">
    <source>
        <dbReference type="Proteomes" id="UP000281553"/>
    </source>
</evidence>
<keyword evidence="5 9" id="KW-0472">Membrane</keyword>
<dbReference type="GO" id="GO:0015293">
    <property type="term" value="F:symporter activity"/>
    <property type="evidence" value="ECO:0007669"/>
    <property type="project" value="UniProtKB-KW"/>
</dbReference>
<evidence type="ECO:0000256" key="7">
    <source>
        <dbReference type="PIRSR" id="PIRSR600175-2"/>
    </source>
</evidence>
<dbReference type="PROSITE" id="PS50267">
    <property type="entry name" value="NA_NEUROTRAN_SYMP_3"/>
    <property type="match status" value="1"/>
</dbReference>
<evidence type="ECO:0000256" key="9">
    <source>
        <dbReference type="SAM" id="Phobius"/>
    </source>
</evidence>
<dbReference type="InterPro" id="IPR037272">
    <property type="entry name" value="SNS_sf"/>
</dbReference>
<feature type="transmembrane region" description="Helical" evidence="9">
    <location>
        <begin position="358"/>
        <end position="375"/>
    </location>
</feature>
<comment type="subcellular location">
    <subcellularLocation>
        <location evidence="1">Membrane</location>
        <topology evidence="1">Multi-pass membrane protein</topology>
    </subcellularLocation>
</comment>
<feature type="transmembrane region" description="Helical" evidence="9">
    <location>
        <begin position="192"/>
        <end position="212"/>
    </location>
</feature>
<dbReference type="EMBL" id="UYRU01043168">
    <property type="protein sequence ID" value="VDK80585.1"/>
    <property type="molecule type" value="Genomic_DNA"/>
</dbReference>
<evidence type="ECO:0000256" key="3">
    <source>
        <dbReference type="ARBA" id="ARBA00022692"/>
    </source>
</evidence>
<dbReference type="SUPFAM" id="SSF161070">
    <property type="entry name" value="SNF-like"/>
    <property type="match status" value="1"/>
</dbReference>
<accession>A0A3P6TI28</accession>
<feature type="binding site" evidence="6">
    <location>
        <position position="308"/>
    </location>
    <ligand>
        <name>Na(+)</name>
        <dbReference type="ChEBI" id="CHEBI:29101"/>
        <label>1</label>
    </ligand>
</feature>
<feature type="binding site" evidence="6">
    <location>
        <position position="44"/>
    </location>
    <ligand>
        <name>Na(+)</name>
        <dbReference type="ChEBI" id="CHEBI:29101"/>
        <label>2</label>
    </ligand>
</feature>
<organism evidence="10 11">
    <name type="scientific">Dibothriocephalus latus</name>
    <name type="common">Fish tapeworm</name>
    <name type="synonym">Diphyllobothrium latum</name>
    <dbReference type="NCBI Taxonomy" id="60516"/>
    <lineage>
        <taxon>Eukaryota</taxon>
        <taxon>Metazoa</taxon>
        <taxon>Spiralia</taxon>
        <taxon>Lophotrochozoa</taxon>
        <taxon>Platyhelminthes</taxon>
        <taxon>Cestoda</taxon>
        <taxon>Eucestoda</taxon>
        <taxon>Diphyllobothriidea</taxon>
        <taxon>Diphyllobothriidae</taxon>
        <taxon>Dibothriocephalus</taxon>
    </lineage>
</organism>
<dbReference type="GO" id="GO:0006865">
    <property type="term" value="P:amino acid transport"/>
    <property type="evidence" value="ECO:0007669"/>
    <property type="project" value="TreeGrafter"/>
</dbReference>
<dbReference type="NCBIfam" id="NF037979">
    <property type="entry name" value="Na_transp"/>
    <property type="match status" value="1"/>
</dbReference>
<keyword evidence="4 9" id="KW-1133">Transmembrane helix</keyword>
<dbReference type="Pfam" id="PF00209">
    <property type="entry name" value="SNF"/>
    <property type="match status" value="1"/>
</dbReference>
<dbReference type="PROSITE" id="PS00754">
    <property type="entry name" value="NA_NEUROTRAN_SYMP_2"/>
    <property type="match status" value="1"/>
</dbReference>
<evidence type="ECO:0000256" key="6">
    <source>
        <dbReference type="PIRSR" id="PIRSR600175-1"/>
    </source>
</evidence>
<gene>
    <name evidence="10" type="ORF">DILT_LOCUS3123</name>
</gene>
<dbReference type="PROSITE" id="PS00610">
    <property type="entry name" value="NA_NEUROTRAN_SYMP_1"/>
    <property type="match status" value="1"/>
</dbReference>
<keyword evidence="2 8" id="KW-0813">Transport</keyword>
<evidence type="ECO:0000256" key="8">
    <source>
        <dbReference type="RuleBase" id="RU003732"/>
    </source>
</evidence>
<protein>
    <recommendedName>
        <fullName evidence="8">Transporter</fullName>
    </recommendedName>
</protein>
<feature type="transmembrane region" description="Helical" evidence="9">
    <location>
        <begin position="303"/>
        <end position="326"/>
    </location>
</feature>
<dbReference type="GO" id="GO:0046872">
    <property type="term" value="F:metal ion binding"/>
    <property type="evidence" value="ECO:0007669"/>
    <property type="project" value="UniProtKB-KW"/>
</dbReference>
<keyword evidence="7" id="KW-1015">Disulfide bond</keyword>
<keyword evidence="8" id="KW-0769">Symport</keyword>
<dbReference type="Proteomes" id="UP000281553">
    <property type="component" value="Unassembled WGS sequence"/>
</dbReference>
<dbReference type="InterPro" id="IPR000175">
    <property type="entry name" value="Na/ntran_symport"/>
</dbReference>
<feature type="binding site" evidence="6">
    <location>
        <position position="373"/>
    </location>
    <ligand>
        <name>Na(+)</name>
        <dbReference type="ChEBI" id="CHEBI:29101"/>
        <label>1</label>
    </ligand>
</feature>
<feature type="transmembrane region" description="Helical" evidence="9">
    <location>
        <begin position="29"/>
        <end position="48"/>
    </location>
</feature>
<feature type="transmembrane region" description="Helical" evidence="9">
    <location>
        <begin position="60"/>
        <end position="82"/>
    </location>
</feature>
<dbReference type="GO" id="GO:0035725">
    <property type="term" value="P:sodium ion transmembrane transport"/>
    <property type="evidence" value="ECO:0007669"/>
    <property type="project" value="TreeGrafter"/>
</dbReference>
<evidence type="ECO:0000256" key="5">
    <source>
        <dbReference type="ARBA" id="ARBA00023136"/>
    </source>
</evidence>